<keyword evidence="4" id="KW-1185">Reference proteome</keyword>
<dbReference type="InterPro" id="IPR013087">
    <property type="entry name" value="Znf_C2H2_type"/>
</dbReference>
<feature type="region of interest" description="Disordered" evidence="1">
    <location>
        <begin position="517"/>
        <end position="543"/>
    </location>
</feature>
<dbReference type="SMART" id="SM00355">
    <property type="entry name" value="ZnF_C2H2"/>
    <property type="match status" value="3"/>
</dbReference>
<reference evidence="3" key="1">
    <citation type="journal article" date="2020" name="Stud. Mycol.">
        <title>101 Dothideomycetes genomes: a test case for predicting lifestyles and emergence of pathogens.</title>
        <authorList>
            <person name="Haridas S."/>
            <person name="Albert R."/>
            <person name="Binder M."/>
            <person name="Bloem J."/>
            <person name="Labutti K."/>
            <person name="Salamov A."/>
            <person name="Andreopoulos B."/>
            <person name="Baker S."/>
            <person name="Barry K."/>
            <person name="Bills G."/>
            <person name="Bluhm B."/>
            <person name="Cannon C."/>
            <person name="Castanera R."/>
            <person name="Culley D."/>
            <person name="Daum C."/>
            <person name="Ezra D."/>
            <person name="Gonzalez J."/>
            <person name="Henrissat B."/>
            <person name="Kuo A."/>
            <person name="Liang C."/>
            <person name="Lipzen A."/>
            <person name="Lutzoni F."/>
            <person name="Magnuson J."/>
            <person name="Mondo S."/>
            <person name="Nolan M."/>
            <person name="Ohm R."/>
            <person name="Pangilinan J."/>
            <person name="Park H.-J."/>
            <person name="Ramirez L."/>
            <person name="Alfaro M."/>
            <person name="Sun H."/>
            <person name="Tritt A."/>
            <person name="Yoshinaga Y."/>
            <person name="Zwiers L.-H."/>
            <person name="Turgeon B."/>
            <person name="Goodwin S."/>
            <person name="Spatafora J."/>
            <person name="Crous P."/>
            <person name="Grigoriev I."/>
        </authorList>
    </citation>
    <scope>NUCLEOTIDE SEQUENCE</scope>
    <source>
        <strain evidence="3">CBS 122367</strain>
    </source>
</reference>
<proteinExistence type="predicted"/>
<dbReference type="AlphaFoldDB" id="A0A6G1J1K8"/>
<sequence length="552" mass="62202">MADQRWRISLGKLGQSELRRLRDEIDRLLEPYDDASNATFTDTTVFGNTSFETDRSTLSSSATLNGSGRSTPQGSSISSGHTTAIEPSSVYDPSLYYCDELALRPVHPISTPLWPTYPSTNRRNTPQPCLRQDALRKAHDALNPSTLQASGLVKRNHFCTYCLELGISKIIKTKQDWKRHQEDYHPGTGNEWHCQYKGCYRVFYQGLPFKKHLKEDHDGQVFPRDCKEVRQQERIYACGFENCRELNFTWKTFCDHLSTHMQKGHMDWKYDRTIRNLLKQRDVAGTWKEVYCDLCPRLNVSHTKLVWDPQNTGDMKRKLEYQDFGSSLVEFLREVFFAGIPQANIVLPTASPHPPPDAPLPPLPSTAVMNVYQGVATSFGGSIGHVESDSPRLETLFSFDNAQPISNEIQPTRSAYRNSCSMTEAPALGDYEAEAQGCSQGGKFDATHEQELLSVEDVIFESMPTYYNPTPPLGPLSSPRGDAPASDSKRSGTKRIMSKSKEWLNGKRSQHFQQPFIIDHPDVPSNTRMPTSPSKKTSTYPANPAAALYMLG</sequence>
<dbReference type="EMBL" id="MU005581">
    <property type="protein sequence ID" value="KAF2684394.1"/>
    <property type="molecule type" value="Genomic_DNA"/>
</dbReference>
<gene>
    <name evidence="3" type="ORF">K458DRAFT_31375</name>
</gene>
<feature type="compositionally biased region" description="Polar residues" evidence="1">
    <location>
        <begin position="524"/>
        <end position="541"/>
    </location>
</feature>
<evidence type="ECO:0000259" key="2">
    <source>
        <dbReference type="PROSITE" id="PS00028"/>
    </source>
</evidence>
<feature type="region of interest" description="Disordered" evidence="1">
    <location>
        <begin position="58"/>
        <end position="84"/>
    </location>
</feature>
<protein>
    <recommendedName>
        <fullName evidence="2">C2H2-type domain-containing protein</fullName>
    </recommendedName>
</protein>
<evidence type="ECO:0000313" key="4">
    <source>
        <dbReference type="Proteomes" id="UP000799291"/>
    </source>
</evidence>
<dbReference type="PROSITE" id="PS00028">
    <property type="entry name" value="ZINC_FINGER_C2H2_1"/>
    <property type="match status" value="1"/>
</dbReference>
<evidence type="ECO:0000256" key="1">
    <source>
        <dbReference type="SAM" id="MobiDB-lite"/>
    </source>
</evidence>
<accession>A0A6G1J1K8</accession>
<organism evidence="3 4">
    <name type="scientific">Lentithecium fluviatile CBS 122367</name>
    <dbReference type="NCBI Taxonomy" id="1168545"/>
    <lineage>
        <taxon>Eukaryota</taxon>
        <taxon>Fungi</taxon>
        <taxon>Dikarya</taxon>
        <taxon>Ascomycota</taxon>
        <taxon>Pezizomycotina</taxon>
        <taxon>Dothideomycetes</taxon>
        <taxon>Pleosporomycetidae</taxon>
        <taxon>Pleosporales</taxon>
        <taxon>Massarineae</taxon>
        <taxon>Lentitheciaceae</taxon>
        <taxon>Lentithecium</taxon>
    </lineage>
</organism>
<feature type="domain" description="C2H2-type" evidence="2">
    <location>
        <begin position="194"/>
        <end position="217"/>
    </location>
</feature>
<name>A0A6G1J1K8_9PLEO</name>
<evidence type="ECO:0000313" key="3">
    <source>
        <dbReference type="EMBL" id="KAF2684394.1"/>
    </source>
</evidence>
<feature type="region of interest" description="Disordered" evidence="1">
    <location>
        <begin position="469"/>
        <end position="496"/>
    </location>
</feature>
<dbReference type="OrthoDB" id="3758860at2759"/>
<dbReference type="Proteomes" id="UP000799291">
    <property type="component" value="Unassembled WGS sequence"/>
</dbReference>